<dbReference type="GO" id="GO:0005975">
    <property type="term" value="P:carbohydrate metabolic process"/>
    <property type="evidence" value="ECO:0007669"/>
    <property type="project" value="InterPro"/>
</dbReference>
<reference evidence="1" key="1">
    <citation type="submission" date="2019-12" db="EMBL/GenBank/DDBJ databases">
        <authorList>
            <person name="Scholes J."/>
        </authorList>
    </citation>
    <scope>NUCLEOTIDE SEQUENCE</scope>
</reference>
<dbReference type="GO" id="GO:0005737">
    <property type="term" value="C:cytoplasm"/>
    <property type="evidence" value="ECO:0007669"/>
    <property type="project" value="TreeGrafter"/>
</dbReference>
<dbReference type="OrthoDB" id="1659429at2759"/>
<dbReference type="Pfam" id="PF01263">
    <property type="entry name" value="Aldose_epim"/>
    <property type="match status" value="1"/>
</dbReference>
<keyword evidence="2" id="KW-1185">Reference proteome</keyword>
<organism evidence="1 2">
    <name type="scientific">Striga hermonthica</name>
    <name type="common">Purple witchweed</name>
    <name type="synonym">Buchnera hermonthica</name>
    <dbReference type="NCBI Taxonomy" id="68872"/>
    <lineage>
        <taxon>Eukaryota</taxon>
        <taxon>Viridiplantae</taxon>
        <taxon>Streptophyta</taxon>
        <taxon>Embryophyta</taxon>
        <taxon>Tracheophyta</taxon>
        <taxon>Spermatophyta</taxon>
        <taxon>Magnoliopsida</taxon>
        <taxon>eudicotyledons</taxon>
        <taxon>Gunneridae</taxon>
        <taxon>Pentapetalae</taxon>
        <taxon>asterids</taxon>
        <taxon>lamiids</taxon>
        <taxon>Lamiales</taxon>
        <taxon>Orobanchaceae</taxon>
        <taxon>Buchnereae</taxon>
        <taxon>Striga</taxon>
    </lineage>
</organism>
<gene>
    <name evidence="1" type="ORF">SHERM_28179</name>
</gene>
<dbReference type="GO" id="GO:0030246">
    <property type="term" value="F:carbohydrate binding"/>
    <property type="evidence" value="ECO:0007669"/>
    <property type="project" value="InterPro"/>
</dbReference>
<sequence>MSWKIANREELLFVSKKAIFKSPEAIRGGIPLCFPHCSILGNVESYGIARKRLWAIDLSPPPFPSTSANKNFVDLILKPTEEDMRTWPHRFEFRLRVTLGPSGDLMMTSRIRNLNPDGKPFSFNFAYHTYFSVSDIRYLKRLGCVL</sequence>
<dbReference type="Proteomes" id="UP001153555">
    <property type="component" value="Unassembled WGS sequence"/>
</dbReference>
<accession>A0A9N7NPG9</accession>
<protein>
    <submittedName>
        <fullName evidence="1">Galactose mutarotase-like superfamily protein</fullName>
    </submittedName>
</protein>
<comment type="caution">
    <text evidence="1">The sequence shown here is derived from an EMBL/GenBank/DDBJ whole genome shotgun (WGS) entry which is preliminary data.</text>
</comment>
<dbReference type="PANTHER" id="PTHR11122:SF13">
    <property type="entry name" value="GLUCOSE-6-PHOSPHATE 1-EPIMERASE"/>
    <property type="match status" value="1"/>
</dbReference>
<name>A0A9N7NPG9_STRHE</name>
<dbReference type="InterPro" id="IPR008183">
    <property type="entry name" value="Aldose_1/G6P_1-epimerase"/>
</dbReference>
<dbReference type="SUPFAM" id="SSF74650">
    <property type="entry name" value="Galactose mutarotase-like"/>
    <property type="match status" value="1"/>
</dbReference>
<evidence type="ECO:0000313" key="1">
    <source>
        <dbReference type="EMBL" id="CAA0832905.1"/>
    </source>
</evidence>
<dbReference type="InterPro" id="IPR014718">
    <property type="entry name" value="GH-type_carb-bd"/>
</dbReference>
<dbReference type="Gene3D" id="2.70.98.10">
    <property type="match status" value="1"/>
</dbReference>
<dbReference type="InterPro" id="IPR011013">
    <property type="entry name" value="Gal_mutarotase_sf_dom"/>
</dbReference>
<evidence type="ECO:0000313" key="2">
    <source>
        <dbReference type="Proteomes" id="UP001153555"/>
    </source>
</evidence>
<dbReference type="GO" id="GO:0047938">
    <property type="term" value="F:glucose-6-phosphate 1-epimerase activity"/>
    <property type="evidence" value="ECO:0007669"/>
    <property type="project" value="TreeGrafter"/>
</dbReference>
<dbReference type="PANTHER" id="PTHR11122">
    <property type="entry name" value="APOSPORY-ASSOCIATED PROTEIN C-RELATED"/>
    <property type="match status" value="1"/>
</dbReference>
<dbReference type="EMBL" id="CACSLK010027837">
    <property type="protein sequence ID" value="CAA0832905.1"/>
    <property type="molecule type" value="Genomic_DNA"/>
</dbReference>
<proteinExistence type="predicted"/>
<dbReference type="AlphaFoldDB" id="A0A9N7NPG9"/>